<protein>
    <submittedName>
        <fullName evidence="5">GntR family transcriptional regulator</fullName>
    </submittedName>
</protein>
<dbReference type="GO" id="GO:0003700">
    <property type="term" value="F:DNA-binding transcription factor activity"/>
    <property type="evidence" value="ECO:0007669"/>
    <property type="project" value="InterPro"/>
</dbReference>
<sequence length="214" mass="23683">MDRALRRLVDDVVRAAREADGRLPAERRLAEQLGCSRTRIRGVLAQLEKEGTVTRHVGRGTFVTPADATSPRLRATFTPAAIMSASMVFEPQVVALAASAATEDDFAELRRCLERADSATDYESFEQWDISLHRAFAAATHNAQVLAMVDVLNSTRNNPVWGRLKRDGFTPQNRATIHGEHHAIVAALIDRDRCRAAAAMTEHLRFVRLVVTGQ</sequence>
<dbReference type="PRINTS" id="PR00035">
    <property type="entry name" value="HTHGNTR"/>
</dbReference>
<dbReference type="SMART" id="SM00895">
    <property type="entry name" value="FCD"/>
    <property type="match status" value="1"/>
</dbReference>
<evidence type="ECO:0000256" key="2">
    <source>
        <dbReference type="ARBA" id="ARBA00023125"/>
    </source>
</evidence>
<dbReference type="PANTHER" id="PTHR43537">
    <property type="entry name" value="TRANSCRIPTIONAL REGULATOR, GNTR FAMILY"/>
    <property type="match status" value="1"/>
</dbReference>
<dbReference type="Gene3D" id="1.20.120.530">
    <property type="entry name" value="GntR ligand-binding domain-like"/>
    <property type="match status" value="1"/>
</dbReference>
<dbReference type="InterPro" id="IPR000524">
    <property type="entry name" value="Tscrpt_reg_HTH_GntR"/>
</dbReference>
<dbReference type="SUPFAM" id="SSF48008">
    <property type="entry name" value="GntR ligand-binding domain-like"/>
    <property type="match status" value="1"/>
</dbReference>
<dbReference type="Gene3D" id="1.10.10.10">
    <property type="entry name" value="Winged helix-like DNA-binding domain superfamily/Winged helix DNA-binding domain"/>
    <property type="match status" value="1"/>
</dbReference>
<dbReference type="Pfam" id="PF00392">
    <property type="entry name" value="GntR"/>
    <property type="match status" value="1"/>
</dbReference>
<dbReference type="Pfam" id="PF07729">
    <property type="entry name" value="FCD"/>
    <property type="match status" value="1"/>
</dbReference>
<dbReference type="PANTHER" id="PTHR43537:SF5">
    <property type="entry name" value="UXU OPERON TRANSCRIPTIONAL REGULATOR"/>
    <property type="match status" value="1"/>
</dbReference>
<gene>
    <name evidence="5" type="primary">yvoA_2</name>
    <name evidence="5" type="ORF">NCTC10821_01979</name>
</gene>
<organism evidence="5 6">
    <name type="scientific">Mycolicibacterium tokaiense</name>
    <dbReference type="NCBI Taxonomy" id="39695"/>
    <lineage>
        <taxon>Bacteria</taxon>
        <taxon>Bacillati</taxon>
        <taxon>Actinomycetota</taxon>
        <taxon>Actinomycetes</taxon>
        <taxon>Mycobacteriales</taxon>
        <taxon>Mycobacteriaceae</taxon>
        <taxon>Mycolicibacterium</taxon>
    </lineage>
</organism>
<keyword evidence="2" id="KW-0238">DNA-binding</keyword>
<keyword evidence="1" id="KW-0805">Transcription regulation</keyword>
<feature type="domain" description="HTH gntR-type" evidence="4">
    <location>
        <begin position="1"/>
        <end position="66"/>
    </location>
</feature>
<dbReference type="InterPro" id="IPR008920">
    <property type="entry name" value="TF_FadR/GntR_C"/>
</dbReference>
<dbReference type="EMBL" id="UGQT01000001">
    <property type="protein sequence ID" value="STZ58466.1"/>
    <property type="molecule type" value="Genomic_DNA"/>
</dbReference>
<evidence type="ECO:0000256" key="1">
    <source>
        <dbReference type="ARBA" id="ARBA00023015"/>
    </source>
</evidence>
<evidence type="ECO:0000256" key="3">
    <source>
        <dbReference type="ARBA" id="ARBA00023163"/>
    </source>
</evidence>
<dbReference type="InterPro" id="IPR036390">
    <property type="entry name" value="WH_DNA-bd_sf"/>
</dbReference>
<dbReference type="Proteomes" id="UP000254978">
    <property type="component" value="Unassembled WGS sequence"/>
</dbReference>
<dbReference type="RefSeq" id="WP_163908166.1">
    <property type="nucleotide sequence ID" value="NZ_AP022600.1"/>
</dbReference>
<reference evidence="5 6" key="1">
    <citation type="submission" date="2018-06" db="EMBL/GenBank/DDBJ databases">
        <authorList>
            <consortium name="Pathogen Informatics"/>
            <person name="Doyle S."/>
        </authorList>
    </citation>
    <scope>NUCLEOTIDE SEQUENCE [LARGE SCALE GENOMIC DNA]</scope>
    <source>
        <strain evidence="5 6">NCTC10821</strain>
    </source>
</reference>
<accession>A0A378TFZ5</accession>
<dbReference type="CDD" id="cd07377">
    <property type="entry name" value="WHTH_GntR"/>
    <property type="match status" value="1"/>
</dbReference>
<dbReference type="SUPFAM" id="SSF46785">
    <property type="entry name" value="Winged helix' DNA-binding domain"/>
    <property type="match status" value="1"/>
</dbReference>
<dbReference type="AlphaFoldDB" id="A0A378TFZ5"/>
<dbReference type="InterPro" id="IPR036388">
    <property type="entry name" value="WH-like_DNA-bd_sf"/>
</dbReference>
<dbReference type="GO" id="GO:0003677">
    <property type="term" value="F:DNA binding"/>
    <property type="evidence" value="ECO:0007669"/>
    <property type="project" value="UniProtKB-KW"/>
</dbReference>
<dbReference type="PROSITE" id="PS50949">
    <property type="entry name" value="HTH_GNTR"/>
    <property type="match status" value="1"/>
</dbReference>
<keyword evidence="6" id="KW-1185">Reference proteome</keyword>
<proteinExistence type="predicted"/>
<evidence type="ECO:0000313" key="5">
    <source>
        <dbReference type="EMBL" id="STZ58466.1"/>
    </source>
</evidence>
<dbReference type="SMART" id="SM00345">
    <property type="entry name" value="HTH_GNTR"/>
    <property type="match status" value="1"/>
</dbReference>
<keyword evidence="3" id="KW-0804">Transcription</keyword>
<evidence type="ECO:0000313" key="6">
    <source>
        <dbReference type="Proteomes" id="UP000254978"/>
    </source>
</evidence>
<name>A0A378TFZ5_9MYCO</name>
<dbReference type="InterPro" id="IPR011711">
    <property type="entry name" value="GntR_C"/>
</dbReference>
<evidence type="ECO:0000259" key="4">
    <source>
        <dbReference type="PROSITE" id="PS50949"/>
    </source>
</evidence>